<name>A0A7J7SR68_MYOMY</name>
<dbReference type="AlphaFoldDB" id="A0A7J7SR68"/>
<dbReference type="EMBL" id="JABWUV010000018">
    <property type="protein sequence ID" value="KAF6290949.1"/>
    <property type="molecule type" value="Genomic_DNA"/>
</dbReference>
<dbReference type="Proteomes" id="UP000527355">
    <property type="component" value="Unassembled WGS sequence"/>
</dbReference>
<reference evidence="1 2" key="1">
    <citation type="journal article" date="2020" name="Nature">
        <title>Six reference-quality genomes reveal evolution of bat adaptations.</title>
        <authorList>
            <person name="Jebb D."/>
            <person name="Huang Z."/>
            <person name="Pippel M."/>
            <person name="Hughes G.M."/>
            <person name="Lavrichenko K."/>
            <person name="Devanna P."/>
            <person name="Winkler S."/>
            <person name="Jermiin L.S."/>
            <person name="Skirmuntt E.C."/>
            <person name="Katzourakis A."/>
            <person name="Burkitt-Gray L."/>
            <person name="Ray D.A."/>
            <person name="Sullivan K.A.M."/>
            <person name="Roscito J.G."/>
            <person name="Kirilenko B.M."/>
            <person name="Davalos L.M."/>
            <person name="Corthals A.P."/>
            <person name="Power M.L."/>
            <person name="Jones G."/>
            <person name="Ransome R.D."/>
            <person name="Dechmann D.K.N."/>
            <person name="Locatelli A.G."/>
            <person name="Puechmaille S.J."/>
            <person name="Fedrigo O."/>
            <person name="Jarvis E.D."/>
            <person name="Hiller M."/>
            <person name="Vernes S.C."/>
            <person name="Myers E.W."/>
            <person name="Teeling E.C."/>
        </authorList>
    </citation>
    <scope>NUCLEOTIDE SEQUENCE [LARGE SCALE GENOMIC DNA]</scope>
    <source>
        <strain evidence="1">MMyoMyo1</strain>
        <tissue evidence="1">Flight muscle</tissue>
    </source>
</reference>
<protein>
    <submittedName>
        <fullName evidence="1">Uncharacterized protein</fullName>
    </submittedName>
</protein>
<evidence type="ECO:0000313" key="1">
    <source>
        <dbReference type="EMBL" id="KAF6290949.1"/>
    </source>
</evidence>
<comment type="caution">
    <text evidence="1">The sequence shown here is derived from an EMBL/GenBank/DDBJ whole genome shotgun (WGS) entry which is preliminary data.</text>
</comment>
<proteinExistence type="predicted"/>
<sequence length="179" mass="19986">MPSGPTVTGLSKNQDRALPPASLYSCQGRCTHEARQDIRTFMVSVTAVNPRKEPSDTGNASRIWMSLVSMYVPQQTGSTTGKGRRHSCWQTQATPADLLLSPCTNNHVPPQQMNPQRIPHLNCSHVVVSRHKSCTVFLQSRMREALKPFQTIITSHDPNKIQGHKPNSIFLRKKSCMII</sequence>
<gene>
    <name evidence="1" type="ORF">mMyoMyo1_009337</name>
</gene>
<evidence type="ECO:0000313" key="2">
    <source>
        <dbReference type="Proteomes" id="UP000527355"/>
    </source>
</evidence>
<keyword evidence="2" id="KW-1185">Reference proteome</keyword>
<organism evidence="1 2">
    <name type="scientific">Myotis myotis</name>
    <name type="common">Greater mouse-eared bat</name>
    <name type="synonym">Vespertilio myotis</name>
    <dbReference type="NCBI Taxonomy" id="51298"/>
    <lineage>
        <taxon>Eukaryota</taxon>
        <taxon>Metazoa</taxon>
        <taxon>Chordata</taxon>
        <taxon>Craniata</taxon>
        <taxon>Vertebrata</taxon>
        <taxon>Euteleostomi</taxon>
        <taxon>Mammalia</taxon>
        <taxon>Eutheria</taxon>
        <taxon>Laurasiatheria</taxon>
        <taxon>Chiroptera</taxon>
        <taxon>Yangochiroptera</taxon>
        <taxon>Vespertilionidae</taxon>
        <taxon>Myotis</taxon>
    </lineage>
</organism>
<accession>A0A7J7SR68</accession>